<dbReference type="OrthoDB" id="5393606at2759"/>
<feature type="transmembrane region" description="Helical" evidence="1">
    <location>
        <begin position="153"/>
        <end position="173"/>
    </location>
</feature>
<keyword evidence="1" id="KW-0812">Transmembrane</keyword>
<dbReference type="AlphaFoldDB" id="A0A9W4UD78"/>
<dbReference type="EMBL" id="CAOQHR010000003">
    <property type="protein sequence ID" value="CAI6332771.1"/>
    <property type="molecule type" value="Genomic_DNA"/>
</dbReference>
<dbReference type="Proteomes" id="UP001152607">
    <property type="component" value="Unassembled WGS sequence"/>
</dbReference>
<reference evidence="2" key="1">
    <citation type="submission" date="2023-01" db="EMBL/GenBank/DDBJ databases">
        <authorList>
            <person name="Van Ghelder C."/>
            <person name="Rancurel C."/>
        </authorList>
    </citation>
    <scope>NUCLEOTIDE SEQUENCE</scope>
    <source>
        <strain evidence="2">CNCM I-4278</strain>
    </source>
</reference>
<accession>A0A9W4UD78</accession>
<keyword evidence="3" id="KW-1185">Reference proteome</keyword>
<name>A0A9W4UD78_9PLEO</name>
<protein>
    <submittedName>
        <fullName evidence="2">Uncharacterized protein</fullName>
    </submittedName>
</protein>
<evidence type="ECO:0000313" key="2">
    <source>
        <dbReference type="EMBL" id="CAI6332771.1"/>
    </source>
</evidence>
<keyword evidence="1" id="KW-0472">Membrane</keyword>
<feature type="transmembrane region" description="Helical" evidence="1">
    <location>
        <begin position="6"/>
        <end position="28"/>
    </location>
</feature>
<comment type="caution">
    <text evidence="2">The sequence shown here is derived from an EMBL/GenBank/DDBJ whole genome shotgun (WGS) entry which is preliminary data.</text>
</comment>
<gene>
    <name evidence="2" type="ORF">PDIGIT_LOCUS5801</name>
</gene>
<evidence type="ECO:0000256" key="1">
    <source>
        <dbReference type="SAM" id="Phobius"/>
    </source>
</evidence>
<feature type="transmembrane region" description="Helical" evidence="1">
    <location>
        <begin position="115"/>
        <end position="141"/>
    </location>
</feature>
<keyword evidence="1" id="KW-1133">Transmembrane helix</keyword>
<evidence type="ECO:0000313" key="3">
    <source>
        <dbReference type="Proteomes" id="UP001152607"/>
    </source>
</evidence>
<sequence>MKYDNGASILATSVILEVIVLVCVGLRFHTRIWNKTSFIVSDWLLRAATIFATGLTVLQIYAGHPRDLTDSVVSMLMRCLHEGVYIKALAEPLNGSIEDQRAATGRLNKAKHIELAYLLMGMYVSSRSGLSSCLSVFYTGISFFAKVVFRHFLLVWMVILVVWTVAFVLAGLARMQGAPEGDIRNSADFPRPLR</sequence>
<proteinExistence type="predicted"/>
<organism evidence="2 3">
    <name type="scientific">Periconia digitata</name>
    <dbReference type="NCBI Taxonomy" id="1303443"/>
    <lineage>
        <taxon>Eukaryota</taxon>
        <taxon>Fungi</taxon>
        <taxon>Dikarya</taxon>
        <taxon>Ascomycota</taxon>
        <taxon>Pezizomycotina</taxon>
        <taxon>Dothideomycetes</taxon>
        <taxon>Pleosporomycetidae</taxon>
        <taxon>Pleosporales</taxon>
        <taxon>Massarineae</taxon>
        <taxon>Periconiaceae</taxon>
        <taxon>Periconia</taxon>
    </lineage>
</organism>